<reference evidence="1 2" key="1">
    <citation type="submission" date="2019-08" db="EMBL/GenBank/DDBJ databases">
        <title>Bacillus genomes from the desert of Cuatro Cienegas, Coahuila.</title>
        <authorList>
            <person name="Olmedo-Alvarez G."/>
        </authorList>
    </citation>
    <scope>NUCLEOTIDE SEQUENCE [LARGE SCALE GENOMIC DNA]</scope>
    <source>
        <strain evidence="1 2">CH37_1T</strain>
    </source>
</reference>
<dbReference type="EMBL" id="VTES01000011">
    <property type="protein sequence ID" value="TYS57902.1"/>
    <property type="molecule type" value="Genomic_DNA"/>
</dbReference>
<protein>
    <submittedName>
        <fullName evidence="1">Uncharacterized protein</fullName>
    </submittedName>
</protein>
<dbReference type="Proteomes" id="UP000323732">
    <property type="component" value="Unassembled WGS sequence"/>
</dbReference>
<name>A0A5D4S805_9BACI</name>
<comment type="caution">
    <text evidence="1">The sequence shown here is derived from an EMBL/GenBank/DDBJ whole genome shotgun (WGS) entry which is preliminary data.</text>
</comment>
<gene>
    <name evidence="1" type="ORF">FZD47_24000</name>
</gene>
<evidence type="ECO:0000313" key="2">
    <source>
        <dbReference type="Proteomes" id="UP000323732"/>
    </source>
</evidence>
<sequence length="64" mass="7963">MRQIKKAFPFHAMSDEEIQEHIELARTEIKSIFRERDFEDIDLLMMCRTLHHLELERKQRRTKH</sequence>
<dbReference type="AlphaFoldDB" id="A0A5D4S805"/>
<organism evidence="1 2">
    <name type="scientific">Bacillus infantis</name>
    <dbReference type="NCBI Taxonomy" id="324767"/>
    <lineage>
        <taxon>Bacteria</taxon>
        <taxon>Bacillati</taxon>
        <taxon>Bacillota</taxon>
        <taxon>Bacilli</taxon>
        <taxon>Bacillales</taxon>
        <taxon>Bacillaceae</taxon>
        <taxon>Bacillus</taxon>
    </lineage>
</organism>
<evidence type="ECO:0000313" key="1">
    <source>
        <dbReference type="EMBL" id="TYS57902.1"/>
    </source>
</evidence>
<proteinExistence type="predicted"/>
<accession>A0A5D4S805</accession>
<dbReference type="RefSeq" id="WP_148951035.1">
    <property type="nucleotide sequence ID" value="NZ_VTES01000011.1"/>
</dbReference>